<organism evidence="1 2">
    <name type="scientific">Deinococcus humi</name>
    <dbReference type="NCBI Taxonomy" id="662880"/>
    <lineage>
        <taxon>Bacteria</taxon>
        <taxon>Thermotogati</taxon>
        <taxon>Deinococcota</taxon>
        <taxon>Deinococci</taxon>
        <taxon>Deinococcales</taxon>
        <taxon>Deinococcaceae</taxon>
        <taxon>Deinococcus</taxon>
    </lineage>
</organism>
<reference evidence="1 2" key="1">
    <citation type="submission" date="2020-08" db="EMBL/GenBank/DDBJ databases">
        <title>Genomic Encyclopedia of Type Strains, Phase IV (KMG-IV): sequencing the most valuable type-strain genomes for metagenomic binning, comparative biology and taxonomic classification.</title>
        <authorList>
            <person name="Goeker M."/>
        </authorList>
    </citation>
    <scope>NUCLEOTIDE SEQUENCE [LARGE SCALE GENOMIC DNA]</scope>
    <source>
        <strain evidence="1 2">DSM 27939</strain>
    </source>
</reference>
<dbReference type="RefSeq" id="WP_184128504.1">
    <property type="nucleotide sequence ID" value="NZ_JACHFL010000002.1"/>
</dbReference>
<comment type="caution">
    <text evidence="1">The sequence shown here is derived from an EMBL/GenBank/DDBJ whole genome shotgun (WGS) entry which is preliminary data.</text>
</comment>
<sequence length="48" mass="5788">MRPWMLELHWVTPEVEPLWSLRVTPPIIRMYDAARVDRRAEANPWGFP</sequence>
<accession>A0A7W8NEV7</accession>
<gene>
    <name evidence="1" type="ORF">HNQ08_001243</name>
</gene>
<evidence type="ECO:0000313" key="1">
    <source>
        <dbReference type="EMBL" id="MBB5362158.1"/>
    </source>
</evidence>
<dbReference type="EMBL" id="JACHFL010000002">
    <property type="protein sequence ID" value="MBB5362158.1"/>
    <property type="molecule type" value="Genomic_DNA"/>
</dbReference>
<dbReference type="Proteomes" id="UP000552709">
    <property type="component" value="Unassembled WGS sequence"/>
</dbReference>
<evidence type="ECO:0000313" key="2">
    <source>
        <dbReference type="Proteomes" id="UP000552709"/>
    </source>
</evidence>
<proteinExistence type="predicted"/>
<protein>
    <submittedName>
        <fullName evidence="1">Uncharacterized protein</fullName>
    </submittedName>
</protein>
<dbReference type="AlphaFoldDB" id="A0A7W8NEV7"/>
<name>A0A7W8NEV7_9DEIO</name>
<keyword evidence="2" id="KW-1185">Reference proteome</keyword>